<reference evidence="2 3" key="1">
    <citation type="submission" date="2013-02" db="EMBL/GenBank/DDBJ databases">
        <title>Draft Genome Sequence of Streptomyces afghaniensis, Which Produces Compounds of the Julimycin B-Complex.</title>
        <authorList>
            <person name="Gruening B.A."/>
            <person name="Praeg A."/>
            <person name="Erxleben A."/>
            <person name="Guenther S."/>
            <person name="Fiedler H.-P."/>
            <person name="Goodfellow M."/>
            <person name="Mueller M."/>
        </authorList>
    </citation>
    <scope>NUCLEOTIDE SEQUENCE [LARGE SCALE GENOMIC DNA]</scope>
    <source>
        <strain evidence="2 3">772</strain>
    </source>
</reference>
<evidence type="ECO:0000313" key="2">
    <source>
        <dbReference type="EMBL" id="EPJ36923.1"/>
    </source>
</evidence>
<dbReference type="HOGENOM" id="CLU_882528_0_0_11"/>
<evidence type="ECO:0000313" key="3">
    <source>
        <dbReference type="Proteomes" id="UP000015001"/>
    </source>
</evidence>
<dbReference type="GO" id="GO:0016491">
    <property type="term" value="F:oxidoreductase activity"/>
    <property type="evidence" value="ECO:0007669"/>
    <property type="project" value="InterPro"/>
</dbReference>
<dbReference type="CDD" id="cd02142">
    <property type="entry name" value="McbC_SagB-like_oxidoreductase"/>
    <property type="match status" value="1"/>
</dbReference>
<dbReference type="Proteomes" id="UP000015001">
    <property type="component" value="Unassembled WGS sequence"/>
</dbReference>
<accession>S4MBU0</accession>
<dbReference type="PANTHER" id="PTHR43745:SF2">
    <property type="entry name" value="NITROREDUCTASE MJ1384-RELATED"/>
    <property type="match status" value="1"/>
</dbReference>
<dbReference type="SUPFAM" id="SSF55469">
    <property type="entry name" value="FMN-dependent nitroreductase-like"/>
    <property type="match status" value="1"/>
</dbReference>
<proteinExistence type="predicted"/>
<dbReference type="PATRIC" id="fig|1283301.3.peg.6003"/>
<keyword evidence="3" id="KW-1185">Reference proteome</keyword>
<gene>
    <name evidence="2" type="ORF">STAFG_6041</name>
</gene>
<dbReference type="AlphaFoldDB" id="S4MBU0"/>
<comment type="caution">
    <text evidence="2">The sequence shown here is derived from an EMBL/GenBank/DDBJ whole genome shotgun (WGS) entry which is preliminary data.</text>
</comment>
<evidence type="ECO:0008006" key="4">
    <source>
        <dbReference type="Google" id="ProtNLM"/>
    </source>
</evidence>
<dbReference type="InterPro" id="IPR000415">
    <property type="entry name" value="Nitroreductase-like"/>
</dbReference>
<feature type="region of interest" description="Disordered" evidence="1">
    <location>
        <begin position="95"/>
        <end position="124"/>
    </location>
</feature>
<protein>
    <recommendedName>
        <fullName evidence="4">Nitroreductase domain-containing protein</fullName>
    </recommendedName>
</protein>
<evidence type="ECO:0000256" key="1">
    <source>
        <dbReference type="SAM" id="MobiDB-lite"/>
    </source>
</evidence>
<dbReference type="PANTHER" id="PTHR43745">
    <property type="entry name" value="NITROREDUCTASE MJ1384-RELATED"/>
    <property type="match status" value="1"/>
</dbReference>
<dbReference type="Gene3D" id="3.40.109.10">
    <property type="entry name" value="NADH Oxidase"/>
    <property type="match status" value="1"/>
</dbReference>
<name>S4MBU0_9ACTN</name>
<sequence>MMNEPRTPATGTATGAPAALTADEAYAYTSGLRLDPRTANPEDWRVDWHDGPWPVKVYTGGRRLRLGPDGAPHLAALHRLLYDAFAISRVRADPAGGVHATPSDPRPHRGSSVQLRRPIPSGGSMYPTEAYTVLTGEDLGCHYDPYRHELTRVRGRGTVRAVRTALGMSAHEPLPPALLVITSRFWKNFYKYGDFSARLGAVDAGVAVGRAVRLARAAFGHADVRSAFDDTALHACLGLDETVENVLTVIGLGHPVTGTGKGATPAAAPGPVPAVLERSRVIKRSVRFDALQRAARAPGRTPPRPPSSSPHRPGR</sequence>
<organism evidence="2 3">
    <name type="scientific">Streptomyces afghaniensis 772</name>
    <dbReference type="NCBI Taxonomy" id="1283301"/>
    <lineage>
        <taxon>Bacteria</taxon>
        <taxon>Bacillati</taxon>
        <taxon>Actinomycetota</taxon>
        <taxon>Actinomycetes</taxon>
        <taxon>Kitasatosporales</taxon>
        <taxon>Streptomycetaceae</taxon>
        <taxon>Streptomyces</taxon>
    </lineage>
</organism>
<dbReference type="EMBL" id="AOPY01001533">
    <property type="protein sequence ID" value="EPJ36923.1"/>
    <property type="molecule type" value="Genomic_DNA"/>
</dbReference>
<feature type="region of interest" description="Disordered" evidence="1">
    <location>
        <begin position="291"/>
        <end position="315"/>
    </location>
</feature>
<dbReference type="InterPro" id="IPR052544">
    <property type="entry name" value="Bacteriocin_Proc_Enz"/>
</dbReference>